<name>A0A484KQE6_9ASTE</name>
<protein>
    <submittedName>
        <fullName evidence="1">Uncharacterized protein</fullName>
    </submittedName>
</protein>
<sequence length="77" mass="9481">MLHIKKYQWEQLRFYKFTYSFRLQTITLLRAMTLFSYYIHTTCFCEFKPDRIQVISLAWSSVIMLSRLMYDLHIPFG</sequence>
<evidence type="ECO:0000313" key="1">
    <source>
        <dbReference type="EMBL" id="VFQ65367.1"/>
    </source>
</evidence>
<dbReference type="EMBL" id="OOIL02000451">
    <property type="protein sequence ID" value="VFQ65367.1"/>
    <property type="molecule type" value="Genomic_DNA"/>
</dbReference>
<evidence type="ECO:0000313" key="2">
    <source>
        <dbReference type="Proteomes" id="UP000595140"/>
    </source>
</evidence>
<proteinExistence type="predicted"/>
<dbReference type="AlphaFoldDB" id="A0A484KQE6"/>
<gene>
    <name evidence="1" type="ORF">CCAM_LOCUS7143</name>
</gene>
<dbReference type="Proteomes" id="UP000595140">
    <property type="component" value="Unassembled WGS sequence"/>
</dbReference>
<organism evidence="1 2">
    <name type="scientific">Cuscuta campestris</name>
    <dbReference type="NCBI Taxonomy" id="132261"/>
    <lineage>
        <taxon>Eukaryota</taxon>
        <taxon>Viridiplantae</taxon>
        <taxon>Streptophyta</taxon>
        <taxon>Embryophyta</taxon>
        <taxon>Tracheophyta</taxon>
        <taxon>Spermatophyta</taxon>
        <taxon>Magnoliopsida</taxon>
        <taxon>eudicotyledons</taxon>
        <taxon>Gunneridae</taxon>
        <taxon>Pentapetalae</taxon>
        <taxon>asterids</taxon>
        <taxon>lamiids</taxon>
        <taxon>Solanales</taxon>
        <taxon>Convolvulaceae</taxon>
        <taxon>Cuscuteae</taxon>
        <taxon>Cuscuta</taxon>
        <taxon>Cuscuta subgen. Grammica</taxon>
        <taxon>Cuscuta sect. Cleistogrammica</taxon>
    </lineage>
</organism>
<reference evidence="1 2" key="1">
    <citation type="submission" date="2018-04" db="EMBL/GenBank/DDBJ databases">
        <authorList>
            <person name="Vogel A."/>
        </authorList>
    </citation>
    <scope>NUCLEOTIDE SEQUENCE [LARGE SCALE GENOMIC DNA]</scope>
</reference>
<accession>A0A484KQE6</accession>
<keyword evidence="2" id="KW-1185">Reference proteome</keyword>